<dbReference type="Proteomes" id="UP001338125">
    <property type="component" value="Unassembled WGS sequence"/>
</dbReference>
<feature type="chain" id="PRO_5046619973" description="Apple domain-containing protein" evidence="1">
    <location>
        <begin position="19"/>
        <end position="393"/>
    </location>
</feature>
<accession>A0ABR0SGN8</accession>
<evidence type="ECO:0008006" key="4">
    <source>
        <dbReference type="Google" id="ProtNLM"/>
    </source>
</evidence>
<keyword evidence="3" id="KW-1185">Reference proteome</keyword>
<organism evidence="2 3">
    <name type="scientific">Cladobotryum mycophilum</name>
    <dbReference type="NCBI Taxonomy" id="491253"/>
    <lineage>
        <taxon>Eukaryota</taxon>
        <taxon>Fungi</taxon>
        <taxon>Dikarya</taxon>
        <taxon>Ascomycota</taxon>
        <taxon>Pezizomycotina</taxon>
        <taxon>Sordariomycetes</taxon>
        <taxon>Hypocreomycetidae</taxon>
        <taxon>Hypocreales</taxon>
        <taxon>Hypocreaceae</taxon>
        <taxon>Cladobotryum</taxon>
    </lineage>
</organism>
<comment type="caution">
    <text evidence="2">The sequence shown here is derived from an EMBL/GenBank/DDBJ whole genome shotgun (WGS) entry which is preliminary data.</text>
</comment>
<evidence type="ECO:0000256" key="1">
    <source>
        <dbReference type="SAM" id="SignalP"/>
    </source>
</evidence>
<sequence>MKLAALSVVLSAVQAVQAGGPVCRDPAPSCRVVPASSSKVCASIIKSKRIDTSTCEAPSATTTRTYTVTTCPTSTITKTLNPPANTRFATLTLTVTDPNTHYTTSTVWATVTLTAGITVVDSVTTTSTATATSVETDNTLIVVTNTITQTAVASWAPETCAPVNKRSGQCREGDIPRDCSCFLTSTKSCGPRTTKAVTVTKIDTPKTITKTIDNRSTPTITITKTVIAHITGAPPPVQTVTSTTTDTTSITDRSTTTVEQVITNTLSSTTTVTSSATSTVTQAISQTENPCAPANLPKYYVKGIPSNPNVVLGFQSDGGNNPSICCQNCMNNFNCVYWVLSQNGALCQGYFTKPGSPVEGCTSTRCPRGHPVLQVSPPSNANIYGMAQCGRFP</sequence>
<name>A0ABR0SGN8_9HYPO</name>
<evidence type="ECO:0000313" key="2">
    <source>
        <dbReference type="EMBL" id="KAK5991332.1"/>
    </source>
</evidence>
<dbReference type="EMBL" id="JAVFKD010000014">
    <property type="protein sequence ID" value="KAK5991332.1"/>
    <property type="molecule type" value="Genomic_DNA"/>
</dbReference>
<gene>
    <name evidence="2" type="ORF">PT974_09613</name>
</gene>
<evidence type="ECO:0000313" key="3">
    <source>
        <dbReference type="Proteomes" id="UP001338125"/>
    </source>
</evidence>
<proteinExistence type="predicted"/>
<protein>
    <recommendedName>
        <fullName evidence="4">Apple domain-containing protein</fullName>
    </recommendedName>
</protein>
<reference evidence="2 3" key="1">
    <citation type="submission" date="2024-01" db="EMBL/GenBank/DDBJ databases">
        <title>Complete genome of Cladobotryum mycophilum ATHUM6906.</title>
        <authorList>
            <person name="Christinaki A.C."/>
            <person name="Myridakis A.I."/>
            <person name="Kouvelis V.N."/>
        </authorList>
    </citation>
    <scope>NUCLEOTIDE SEQUENCE [LARGE SCALE GENOMIC DNA]</scope>
    <source>
        <strain evidence="2 3">ATHUM6906</strain>
    </source>
</reference>
<keyword evidence="1" id="KW-0732">Signal</keyword>
<feature type="signal peptide" evidence="1">
    <location>
        <begin position="1"/>
        <end position="18"/>
    </location>
</feature>